<reference evidence="2" key="1">
    <citation type="submission" date="2016-06" db="EMBL/GenBank/DDBJ databases">
        <title>Parallel loss of symbiosis genes in relatives of nitrogen-fixing non-legume Parasponia.</title>
        <authorList>
            <person name="Van Velzen R."/>
            <person name="Holmer R."/>
            <person name="Bu F."/>
            <person name="Rutten L."/>
            <person name="Van Zeijl A."/>
            <person name="Liu W."/>
            <person name="Santuari L."/>
            <person name="Cao Q."/>
            <person name="Sharma T."/>
            <person name="Shen D."/>
            <person name="Roswanjaya Y."/>
            <person name="Wardhani T."/>
            <person name="Kalhor M.S."/>
            <person name="Jansen J."/>
            <person name="Van den Hoogen J."/>
            <person name="Gungor B."/>
            <person name="Hartog M."/>
            <person name="Hontelez J."/>
            <person name="Verver J."/>
            <person name="Yang W.-C."/>
            <person name="Schijlen E."/>
            <person name="Repin R."/>
            <person name="Schilthuizen M."/>
            <person name="Schranz E."/>
            <person name="Heidstra R."/>
            <person name="Miyata K."/>
            <person name="Fedorova E."/>
            <person name="Kohlen W."/>
            <person name="Bisseling T."/>
            <person name="Smit S."/>
            <person name="Geurts R."/>
        </authorList>
    </citation>
    <scope>NUCLEOTIDE SEQUENCE [LARGE SCALE GENOMIC DNA]</scope>
    <source>
        <strain evidence="2">cv. RG33-2</strain>
    </source>
</reference>
<dbReference type="Proteomes" id="UP000237000">
    <property type="component" value="Unassembled WGS sequence"/>
</dbReference>
<proteinExistence type="predicted"/>
<name>A0A2P5ETM7_TREOI</name>
<dbReference type="AlphaFoldDB" id="A0A2P5ETM7"/>
<keyword evidence="2" id="KW-1185">Reference proteome</keyword>
<evidence type="ECO:0000313" key="2">
    <source>
        <dbReference type="Proteomes" id="UP000237000"/>
    </source>
</evidence>
<organism evidence="1 2">
    <name type="scientific">Trema orientale</name>
    <name type="common">Charcoal tree</name>
    <name type="synonym">Celtis orientalis</name>
    <dbReference type="NCBI Taxonomy" id="63057"/>
    <lineage>
        <taxon>Eukaryota</taxon>
        <taxon>Viridiplantae</taxon>
        <taxon>Streptophyta</taxon>
        <taxon>Embryophyta</taxon>
        <taxon>Tracheophyta</taxon>
        <taxon>Spermatophyta</taxon>
        <taxon>Magnoliopsida</taxon>
        <taxon>eudicotyledons</taxon>
        <taxon>Gunneridae</taxon>
        <taxon>Pentapetalae</taxon>
        <taxon>rosids</taxon>
        <taxon>fabids</taxon>
        <taxon>Rosales</taxon>
        <taxon>Cannabaceae</taxon>
        <taxon>Trema</taxon>
    </lineage>
</organism>
<sequence>MGMLSGNVQWFQLSRETRGKMWSQLPTQYRCFGVFGSDNSVESSQSHLEGSARVLQKATRIVLEIDSGSGILPKISAMIPSEI</sequence>
<protein>
    <submittedName>
        <fullName evidence="1">Uncharacterized protein</fullName>
    </submittedName>
</protein>
<comment type="caution">
    <text evidence="1">The sequence shown here is derived from an EMBL/GenBank/DDBJ whole genome shotgun (WGS) entry which is preliminary data.</text>
</comment>
<dbReference type="EMBL" id="JXTC01000100">
    <property type="protein sequence ID" value="PON88909.1"/>
    <property type="molecule type" value="Genomic_DNA"/>
</dbReference>
<dbReference type="InParanoid" id="A0A2P5ETM7"/>
<evidence type="ECO:0000313" key="1">
    <source>
        <dbReference type="EMBL" id="PON88909.1"/>
    </source>
</evidence>
<gene>
    <name evidence="1" type="ORF">TorRG33x02_152920</name>
</gene>
<accession>A0A2P5ETM7</accession>